<dbReference type="EMBL" id="WTPW01001202">
    <property type="protein sequence ID" value="KAF0449773.1"/>
    <property type="molecule type" value="Genomic_DNA"/>
</dbReference>
<dbReference type="InterPro" id="IPR038904">
    <property type="entry name" value="BRAT1"/>
</dbReference>
<dbReference type="SUPFAM" id="SSF48371">
    <property type="entry name" value="ARM repeat"/>
    <property type="match status" value="2"/>
</dbReference>
<keyword evidence="2" id="KW-0963">Cytoplasm</keyword>
<dbReference type="OrthoDB" id="10057956at2759"/>
<dbReference type="GO" id="GO:0006974">
    <property type="term" value="P:DNA damage response"/>
    <property type="evidence" value="ECO:0007669"/>
    <property type="project" value="InterPro"/>
</dbReference>
<comment type="similarity">
    <text evidence="3">Belongs to the BRAT1 family.</text>
</comment>
<comment type="subcellular location">
    <subcellularLocation>
        <location evidence="1">Cytoplasm</location>
    </subcellularLocation>
</comment>
<proteinExistence type="inferred from homology"/>
<dbReference type="PANTHER" id="PTHR21331:SF2">
    <property type="entry name" value="BRCA1-ASSOCIATED ATM ACTIVATOR 1"/>
    <property type="match status" value="1"/>
</dbReference>
<dbReference type="Proteomes" id="UP000439903">
    <property type="component" value="Unassembled WGS sequence"/>
</dbReference>
<sequence length="855" mass="97571">MHEMDKLYVVLDSLPQMSKDIVDDTIHEKVLSYLSEYASQGPDMIATFMEWNVMKIIRACIIQENGCNEIETGHECIKDSRITSLAIRFLARLLANDDRQRALLFNQIIYDYNDVLDFILDNAFSEEGLMRYSCIEALEQIVTYELGAKWFHNTKGAQVVVACFLDSSTYVASAASRLLLSIINHSTFINTTKTTAQNDLLEFLISTLDLFNKIQEMLFNPRKDIGQRLSALQFILTLASSKTTNAFEFLKRGQLLTRIDVLLAERDRVMRSRVNDILCAVFEWASDPISLLKGASYTNDPIIETFDFVITDIVFLLLHNDTSFDMVVVSVNVLESLILLVKRASNDQEKLVSRIMDILIFLLSFLKIRQQAEKSINKLSVYDNPDVNSLYTNGTYDKLRTLFLNVRCNTYNEKSLLSNILHSISTISLEFNSINAITASTDAICDILFVPNYVADHRILKAVLSVIPIVLSAKITNSLIKEKQTINEILETIQKLMKDTQTECQSIAILLETMQKLLADNTTGQYILDNKYGDEWADVLLCKVHDFRWEIRDSILEFADKLFDESNNTGVGVNFALRFGLPQMIVSKISDDTAYVRASCLKAIKSIVRCSDGWNYIVSHNLHIQIASKLPLMMKDTEALVRRAVMELMICLIIERGCGAILLTNQNVENINQAVMDKIMNDPDFYVQIGGCQFLTAIWYHCEQNKNNELDENSLIGENSSWFYWLNGDKFLIDAADNPSRLVRGEILQILRRLKVYLEEHITSNKESSINDNSLLNNEAVSASERWSIGQLSPLMQKHSDFYRKMCLIDFDRLEATIDVEHLYKEALESINPRMMVNADLIVEGNEDNTLDCYF</sequence>
<dbReference type="AlphaFoldDB" id="A0A8H4A8J2"/>
<protein>
    <submittedName>
        <fullName evidence="4">ARM repeat-containing protein</fullName>
    </submittedName>
</protein>
<accession>A0A8H4A8J2</accession>
<dbReference type="GO" id="GO:0005737">
    <property type="term" value="C:cytoplasm"/>
    <property type="evidence" value="ECO:0007669"/>
    <property type="project" value="UniProtKB-SubCell"/>
</dbReference>
<gene>
    <name evidence="4" type="ORF">F8M41_002386</name>
</gene>
<evidence type="ECO:0000313" key="5">
    <source>
        <dbReference type="Proteomes" id="UP000439903"/>
    </source>
</evidence>
<reference evidence="4 5" key="1">
    <citation type="journal article" date="2019" name="Environ. Microbiol.">
        <title>At the nexus of three kingdoms: the genome of the mycorrhizal fungus Gigaspora margarita provides insights into plant, endobacterial and fungal interactions.</title>
        <authorList>
            <person name="Venice F."/>
            <person name="Ghignone S."/>
            <person name="Salvioli di Fossalunga A."/>
            <person name="Amselem J."/>
            <person name="Novero M."/>
            <person name="Xianan X."/>
            <person name="Sedzielewska Toro K."/>
            <person name="Morin E."/>
            <person name="Lipzen A."/>
            <person name="Grigoriev I.V."/>
            <person name="Henrissat B."/>
            <person name="Martin F.M."/>
            <person name="Bonfante P."/>
        </authorList>
    </citation>
    <scope>NUCLEOTIDE SEQUENCE [LARGE SCALE GENOMIC DNA]</scope>
    <source>
        <strain evidence="4 5">BEG34</strain>
    </source>
</reference>
<evidence type="ECO:0000313" key="4">
    <source>
        <dbReference type="EMBL" id="KAF0449773.1"/>
    </source>
</evidence>
<comment type="caution">
    <text evidence="4">The sequence shown here is derived from an EMBL/GenBank/DDBJ whole genome shotgun (WGS) entry which is preliminary data.</text>
</comment>
<dbReference type="InterPro" id="IPR011989">
    <property type="entry name" value="ARM-like"/>
</dbReference>
<dbReference type="GO" id="GO:0005634">
    <property type="term" value="C:nucleus"/>
    <property type="evidence" value="ECO:0007669"/>
    <property type="project" value="TreeGrafter"/>
</dbReference>
<name>A0A8H4A8J2_GIGMA</name>
<dbReference type="PANTHER" id="PTHR21331">
    <property type="entry name" value="BRCA1-ASSOCIATED ATM ACTIVATOR 1"/>
    <property type="match status" value="1"/>
</dbReference>
<dbReference type="Gene3D" id="1.25.10.10">
    <property type="entry name" value="Leucine-rich Repeat Variant"/>
    <property type="match status" value="2"/>
</dbReference>
<keyword evidence="5" id="KW-1185">Reference proteome</keyword>
<dbReference type="InterPro" id="IPR016024">
    <property type="entry name" value="ARM-type_fold"/>
</dbReference>
<evidence type="ECO:0000256" key="1">
    <source>
        <dbReference type="ARBA" id="ARBA00004496"/>
    </source>
</evidence>
<organism evidence="4 5">
    <name type="scientific">Gigaspora margarita</name>
    <dbReference type="NCBI Taxonomy" id="4874"/>
    <lineage>
        <taxon>Eukaryota</taxon>
        <taxon>Fungi</taxon>
        <taxon>Fungi incertae sedis</taxon>
        <taxon>Mucoromycota</taxon>
        <taxon>Glomeromycotina</taxon>
        <taxon>Glomeromycetes</taxon>
        <taxon>Diversisporales</taxon>
        <taxon>Gigasporaceae</taxon>
        <taxon>Gigaspora</taxon>
    </lineage>
</organism>
<evidence type="ECO:0000256" key="3">
    <source>
        <dbReference type="ARBA" id="ARBA00061308"/>
    </source>
</evidence>
<evidence type="ECO:0000256" key="2">
    <source>
        <dbReference type="ARBA" id="ARBA00022490"/>
    </source>
</evidence>